<comment type="cofactor">
    <cofactor evidence="6">
        <name>Mn(2+)</name>
        <dbReference type="ChEBI" id="CHEBI:29035"/>
    </cofactor>
</comment>
<keyword evidence="10" id="KW-1185">Reference proteome</keyword>
<dbReference type="InterPro" id="IPR011059">
    <property type="entry name" value="Metal-dep_hydrolase_composite"/>
</dbReference>
<evidence type="ECO:0000259" key="7">
    <source>
        <dbReference type="Pfam" id="PF01979"/>
    </source>
</evidence>
<dbReference type="InterPro" id="IPR032466">
    <property type="entry name" value="Metal_Hydrolase"/>
</dbReference>
<feature type="domain" description="Amidohydrolase-related" evidence="7">
    <location>
        <begin position="80"/>
        <end position="361"/>
    </location>
</feature>
<evidence type="ECO:0000313" key="10">
    <source>
        <dbReference type="Proteomes" id="UP000184295"/>
    </source>
</evidence>
<dbReference type="OrthoDB" id="9766983at2"/>
<dbReference type="EC" id="3.5.4.2" evidence="2 6"/>
<dbReference type="CDD" id="cd01295">
    <property type="entry name" value="AdeC"/>
    <property type="match status" value="1"/>
</dbReference>
<dbReference type="GO" id="GO:0000034">
    <property type="term" value="F:adenine deaminase activity"/>
    <property type="evidence" value="ECO:0007669"/>
    <property type="project" value="UniProtKB-UniRule"/>
</dbReference>
<dbReference type="InterPro" id="IPR006679">
    <property type="entry name" value="Adenine_deam"/>
</dbReference>
<dbReference type="SUPFAM" id="SSF51556">
    <property type="entry name" value="Metallo-dependent hydrolases"/>
    <property type="match status" value="1"/>
</dbReference>
<gene>
    <name evidence="6" type="primary">ade</name>
    <name evidence="9" type="ORF">SAMN02745225_00923</name>
</gene>
<evidence type="ECO:0000256" key="5">
    <source>
        <dbReference type="ARBA" id="ARBA00047720"/>
    </source>
</evidence>
<dbReference type="PANTHER" id="PTHR11113">
    <property type="entry name" value="N-ACETYLGLUCOSAMINE-6-PHOSPHATE DEACETYLASE"/>
    <property type="match status" value="1"/>
</dbReference>
<dbReference type="GO" id="GO:0006146">
    <property type="term" value="P:adenine catabolic process"/>
    <property type="evidence" value="ECO:0007669"/>
    <property type="project" value="InterPro"/>
</dbReference>
<evidence type="ECO:0000256" key="1">
    <source>
        <dbReference type="ARBA" id="ARBA00006773"/>
    </source>
</evidence>
<protein>
    <recommendedName>
        <fullName evidence="2 6">Adenine deaminase</fullName>
        <shortName evidence="6">Adenase</shortName>
        <shortName evidence="6">Adenine aminase</shortName>
        <ecNumber evidence="2 6">3.5.4.2</ecNumber>
    </recommendedName>
</protein>
<dbReference type="Proteomes" id="UP000184295">
    <property type="component" value="Unassembled WGS sequence"/>
</dbReference>
<dbReference type="Gene3D" id="2.30.40.10">
    <property type="entry name" value="Urease, subunit C, domain 1"/>
    <property type="match status" value="1"/>
</dbReference>
<accession>A0A1M4UBL6</accession>
<name>A0A1M4UBL6_9ACTN</name>
<dbReference type="AlphaFoldDB" id="A0A1M4UBL6"/>
<comment type="catalytic activity">
    <reaction evidence="5 6">
        <text>adenine + H2O + H(+) = hypoxanthine + NH4(+)</text>
        <dbReference type="Rhea" id="RHEA:23688"/>
        <dbReference type="ChEBI" id="CHEBI:15377"/>
        <dbReference type="ChEBI" id="CHEBI:15378"/>
        <dbReference type="ChEBI" id="CHEBI:16708"/>
        <dbReference type="ChEBI" id="CHEBI:17368"/>
        <dbReference type="ChEBI" id="CHEBI:28938"/>
        <dbReference type="EC" id="3.5.4.2"/>
    </reaction>
</comment>
<sequence>MTLQNYLESKLLGVAKLRNNSNIIAVARGDLPADLLLKGGRIFSTSTKEWIELDLAITSGVIVGWGSRDAKEVVDVTGCYLTPGFIDSHMHLESTKLWVDTFVSTVLPHGTTAVAADPHELANVLGIVGVKELIEASSKLPFTFGVCASSCVPASHFESPGAEIDANDVAELLKDPHVIGVAEMMNYPGVIHGDKEVLAKIAAAADRRVDGHSPGVSGSDLDAYLCAGIESDHECTTYEEALEKRRKGMWIFLREGSAARNIAELSRMVREFGPYRCALCTDDREPRVLIEKGHINDCIRVALQSGITLEDALLMATANAAEYHGFNQLGTLAPGYQADVLVFNDIETLEPTYVYRAGQLVAFEGKVVPGLFERLDPPKSMKSTVHLESPVTGDELVLPPSDDSDLVRVIGVKDGSITTTEQIITASEFRSRGVNRLAVVERHRKTGRFGRGYTVGFGIASGAIASTVAHDAHNIMVVGGLSQSDSADMATAVNFLAKEGGGQVVVQGGEILAFLPLPIAGLISDKTAPEVAEEMSKVLAASKTLGSEVQEPFMTLSFLGLSVIPELRLTDLGLVDVRSFELVDPFLGR</sequence>
<comment type="similarity">
    <text evidence="1 6">Belongs to the metallo-dependent hydrolases superfamily. Adenine deaminase family.</text>
</comment>
<dbReference type="STRING" id="1121881.SAMN02745225_00923"/>
<reference evidence="10" key="1">
    <citation type="submission" date="2016-11" db="EMBL/GenBank/DDBJ databases">
        <authorList>
            <person name="Varghese N."/>
            <person name="Submissions S."/>
        </authorList>
    </citation>
    <scope>NUCLEOTIDE SEQUENCE [LARGE SCALE GENOMIC DNA]</scope>
    <source>
        <strain evidence="10">DSM 19514</strain>
    </source>
</reference>
<evidence type="ECO:0000256" key="6">
    <source>
        <dbReference type="HAMAP-Rule" id="MF_01518"/>
    </source>
</evidence>
<dbReference type="PANTHER" id="PTHR11113:SF2">
    <property type="entry name" value="ADENINE DEAMINASE"/>
    <property type="match status" value="1"/>
</dbReference>
<organism evidence="9 10">
    <name type="scientific">Ferrithrix thermotolerans DSM 19514</name>
    <dbReference type="NCBI Taxonomy" id="1121881"/>
    <lineage>
        <taxon>Bacteria</taxon>
        <taxon>Bacillati</taxon>
        <taxon>Actinomycetota</taxon>
        <taxon>Acidimicrobiia</taxon>
        <taxon>Acidimicrobiales</taxon>
        <taxon>Acidimicrobiaceae</taxon>
        <taxon>Ferrithrix</taxon>
    </lineage>
</organism>
<dbReference type="InterPro" id="IPR026912">
    <property type="entry name" value="Adenine_deam_C"/>
</dbReference>
<evidence type="ECO:0000256" key="4">
    <source>
        <dbReference type="ARBA" id="ARBA00023211"/>
    </source>
</evidence>
<evidence type="ECO:0000313" key="9">
    <source>
        <dbReference type="EMBL" id="SHE54251.1"/>
    </source>
</evidence>
<dbReference type="InterPro" id="IPR006680">
    <property type="entry name" value="Amidohydro-rel"/>
</dbReference>
<dbReference type="Pfam" id="PF01979">
    <property type="entry name" value="Amidohydro_1"/>
    <property type="match status" value="1"/>
</dbReference>
<keyword evidence="3 6" id="KW-0378">Hydrolase</keyword>
<proteinExistence type="inferred from homology"/>
<feature type="domain" description="Adenine deaminase C-terminal" evidence="8">
    <location>
        <begin position="431"/>
        <end position="581"/>
    </location>
</feature>
<dbReference type="NCBIfam" id="TIGR01178">
    <property type="entry name" value="ade"/>
    <property type="match status" value="1"/>
</dbReference>
<dbReference type="HAMAP" id="MF_01518">
    <property type="entry name" value="Adenine_deamin"/>
    <property type="match status" value="1"/>
</dbReference>
<dbReference type="SUPFAM" id="SSF51338">
    <property type="entry name" value="Composite domain of metallo-dependent hydrolases"/>
    <property type="match status" value="1"/>
</dbReference>
<evidence type="ECO:0000259" key="8">
    <source>
        <dbReference type="Pfam" id="PF13382"/>
    </source>
</evidence>
<dbReference type="Pfam" id="PF13382">
    <property type="entry name" value="Adenine_deam_C"/>
    <property type="match status" value="1"/>
</dbReference>
<dbReference type="EMBL" id="FQUL01000009">
    <property type="protein sequence ID" value="SHE54251.1"/>
    <property type="molecule type" value="Genomic_DNA"/>
</dbReference>
<keyword evidence="4 6" id="KW-0464">Manganese</keyword>
<dbReference type="Gene3D" id="3.20.20.140">
    <property type="entry name" value="Metal-dependent hydrolases"/>
    <property type="match status" value="1"/>
</dbReference>
<evidence type="ECO:0000256" key="2">
    <source>
        <dbReference type="ARBA" id="ARBA00012782"/>
    </source>
</evidence>
<evidence type="ECO:0000256" key="3">
    <source>
        <dbReference type="ARBA" id="ARBA00022801"/>
    </source>
</evidence>